<organism evidence="2 3">
    <name type="scientific">Mucuna pruriens</name>
    <name type="common">Velvet bean</name>
    <name type="synonym">Dolichos pruriens</name>
    <dbReference type="NCBI Taxonomy" id="157652"/>
    <lineage>
        <taxon>Eukaryota</taxon>
        <taxon>Viridiplantae</taxon>
        <taxon>Streptophyta</taxon>
        <taxon>Embryophyta</taxon>
        <taxon>Tracheophyta</taxon>
        <taxon>Spermatophyta</taxon>
        <taxon>Magnoliopsida</taxon>
        <taxon>eudicotyledons</taxon>
        <taxon>Gunneridae</taxon>
        <taxon>Pentapetalae</taxon>
        <taxon>rosids</taxon>
        <taxon>fabids</taxon>
        <taxon>Fabales</taxon>
        <taxon>Fabaceae</taxon>
        <taxon>Papilionoideae</taxon>
        <taxon>50 kb inversion clade</taxon>
        <taxon>NPAAA clade</taxon>
        <taxon>indigoferoid/millettioid clade</taxon>
        <taxon>Phaseoleae</taxon>
        <taxon>Mucuna</taxon>
    </lineage>
</organism>
<dbReference type="PANTHER" id="PTHR32108:SF9">
    <property type="entry name" value="REVERSE TRANSCRIPTASE RNASE H-LIKE DOMAIN-CONTAINING PROTEIN"/>
    <property type="match status" value="1"/>
</dbReference>
<dbReference type="OrthoDB" id="1724165at2759"/>
<evidence type="ECO:0000313" key="3">
    <source>
        <dbReference type="Proteomes" id="UP000257109"/>
    </source>
</evidence>
<feature type="non-terminal residue" evidence="2">
    <location>
        <position position="1"/>
    </location>
</feature>
<name>A0A371FXC4_MUCPR</name>
<proteinExistence type="predicted"/>
<reference evidence="2" key="1">
    <citation type="submission" date="2018-05" db="EMBL/GenBank/DDBJ databases">
        <title>Draft genome of Mucuna pruriens seed.</title>
        <authorList>
            <person name="Nnadi N.E."/>
            <person name="Vos R."/>
            <person name="Hasami M.H."/>
            <person name="Devisetty U.K."/>
            <person name="Aguiy J.C."/>
        </authorList>
    </citation>
    <scope>NUCLEOTIDE SEQUENCE [LARGE SCALE GENOMIC DNA]</scope>
    <source>
        <strain evidence="2">JCA_2017</strain>
    </source>
</reference>
<feature type="region of interest" description="Disordered" evidence="1">
    <location>
        <begin position="192"/>
        <end position="234"/>
    </location>
</feature>
<dbReference type="EMBL" id="QJKJ01007504">
    <property type="protein sequence ID" value="RDX82942.1"/>
    <property type="molecule type" value="Genomic_DNA"/>
</dbReference>
<dbReference type="PANTHER" id="PTHR32108">
    <property type="entry name" value="DNA-DIRECTED RNA POLYMERASE SUBUNIT ALPHA"/>
    <property type="match status" value="1"/>
</dbReference>
<accession>A0A371FXC4</accession>
<comment type="caution">
    <text evidence="2">The sequence shown here is derived from an EMBL/GenBank/DDBJ whole genome shotgun (WGS) entry which is preliminary data.</text>
</comment>
<evidence type="ECO:0000256" key="1">
    <source>
        <dbReference type="SAM" id="MobiDB-lite"/>
    </source>
</evidence>
<feature type="compositionally biased region" description="Polar residues" evidence="1">
    <location>
        <begin position="219"/>
        <end position="230"/>
    </location>
</feature>
<gene>
    <name evidence="2" type="ORF">CR513_36186</name>
</gene>
<dbReference type="Proteomes" id="UP000257109">
    <property type="component" value="Unassembled WGS sequence"/>
</dbReference>
<keyword evidence="3" id="KW-1185">Reference proteome</keyword>
<feature type="compositionally biased region" description="Polar residues" evidence="1">
    <location>
        <begin position="196"/>
        <end position="208"/>
    </location>
</feature>
<protein>
    <submittedName>
        <fullName evidence="2">Uncharacterized protein</fullName>
    </submittedName>
</protein>
<evidence type="ECO:0000313" key="2">
    <source>
        <dbReference type="EMBL" id="RDX82942.1"/>
    </source>
</evidence>
<dbReference type="AlphaFoldDB" id="A0A371FXC4"/>
<sequence>MPHSEEKWQSLEERLQAVEGGDKYGLETADLRLILDVGLPTDFKTPEFDKYKRSSYPRVHLAILERGRIKRWRDLAEAFLKQYKYNEDMAQIAPNVESLLALEHAQEGAGRLQRVRPEMARAGGASLTTNNRKGDGNVTSNFTDLVVVGERIKLGIRRGKFAQASSNVGFTKKPASEKKKGEANAVLVEPIFPQGKGNTPSYPTQTHVGSRPSRADTGAATSSRPAQQGTRRPPKMLAPIHMAYIELLPLLLEQKLVEIILLKPLEPPYPKSYDPNARSDYHGGAVGHATKRCWSLKHKVQYLLDGGLLSFQDQGSNVQNNPLPAHGGVTINAISHENRDEAEEASRRERKESMVGYTTDSVNQMEEGAHFSRLNEAESALVTYIEGNGKPHPKSLIIHYNSASQPIVSFIIQVPTRLIYNNNAIPWRYPVGETITPPTIKEDPVPEVTNIAGTGGVI</sequence>